<evidence type="ECO:0000313" key="2">
    <source>
        <dbReference type="Proteomes" id="UP000829992"/>
    </source>
</evidence>
<dbReference type="RefSeq" id="WP_249585934.1">
    <property type="nucleotide sequence ID" value="NZ_BAAAQL010000002.1"/>
</dbReference>
<dbReference type="Proteomes" id="UP000829992">
    <property type="component" value="Chromosome"/>
</dbReference>
<reference evidence="1 2" key="1">
    <citation type="submission" date="2022-05" db="EMBL/GenBank/DDBJ databases">
        <authorList>
            <person name="Zhou X."/>
            <person name="Li K."/>
            <person name="Man Y."/>
        </authorList>
    </citation>
    <scope>NUCLEOTIDE SEQUENCE [LARGE SCALE GENOMIC DNA]</scope>
    <source>
        <strain evidence="1 2">MS405</strain>
    </source>
</reference>
<sequence>MATAINTLTDADGIEESLVALDADYTAVYGPELRTWSRGVRGEYFSTCITRRTRQSEAVPLHPRRSSASRRRRHCKQLSFRISLIAPGAVTVLATPVWTDTSGEMTQTFVIRASNTDGDMIRLPRGGSRRLAALLQGAFPAADWQQTQTWHADTGRLTTWGRHASRAFRDTADAGFVESLAAFDARMNAREAP</sequence>
<evidence type="ECO:0000313" key="1">
    <source>
        <dbReference type="EMBL" id="UQT54438.1"/>
    </source>
</evidence>
<accession>A0ABY4PN33</accession>
<gene>
    <name evidence="1" type="ORF">M4V62_04650</name>
</gene>
<protein>
    <submittedName>
        <fullName evidence="1">Uncharacterized protein</fullName>
    </submittedName>
</protein>
<keyword evidence="2" id="KW-1185">Reference proteome</keyword>
<proteinExistence type="predicted"/>
<organism evidence="1 2">
    <name type="scientific">Streptomyces durmitorensis</name>
    <dbReference type="NCBI Taxonomy" id="319947"/>
    <lineage>
        <taxon>Bacteria</taxon>
        <taxon>Bacillati</taxon>
        <taxon>Actinomycetota</taxon>
        <taxon>Actinomycetes</taxon>
        <taxon>Kitasatosporales</taxon>
        <taxon>Streptomycetaceae</taxon>
        <taxon>Streptomyces</taxon>
    </lineage>
</organism>
<name>A0ABY4PN33_9ACTN</name>
<dbReference type="EMBL" id="CP097289">
    <property type="protein sequence ID" value="UQT54438.1"/>
    <property type="molecule type" value="Genomic_DNA"/>
</dbReference>